<accession>X1JTT8</accession>
<feature type="non-terminal residue" evidence="2">
    <location>
        <position position="1"/>
    </location>
</feature>
<dbReference type="Pfam" id="PF17170">
    <property type="entry name" value="DUF5128"/>
    <property type="match status" value="1"/>
</dbReference>
<organism evidence="2">
    <name type="scientific">marine sediment metagenome</name>
    <dbReference type="NCBI Taxonomy" id="412755"/>
    <lineage>
        <taxon>unclassified sequences</taxon>
        <taxon>metagenomes</taxon>
        <taxon>ecological metagenomes</taxon>
    </lineage>
</organism>
<keyword evidence="1" id="KW-0677">Repeat</keyword>
<reference evidence="2" key="1">
    <citation type="journal article" date="2014" name="Front. Microbiol.">
        <title>High frequency of phylogenetically diverse reductive dehalogenase-homologous genes in deep subseafloor sedimentary metagenomes.</title>
        <authorList>
            <person name="Kawai M."/>
            <person name="Futagami T."/>
            <person name="Toyoda A."/>
            <person name="Takaki Y."/>
            <person name="Nishi S."/>
            <person name="Hori S."/>
            <person name="Arai W."/>
            <person name="Tsubouchi T."/>
            <person name="Morono Y."/>
            <person name="Uchiyama I."/>
            <person name="Ito T."/>
            <person name="Fujiyama A."/>
            <person name="Inagaki F."/>
            <person name="Takami H."/>
        </authorList>
    </citation>
    <scope>NUCLEOTIDE SEQUENCE</scope>
    <source>
        <strain evidence="2">Expedition CK06-06</strain>
    </source>
</reference>
<name>X1JTT8_9ZZZZ</name>
<evidence type="ECO:0000256" key="1">
    <source>
        <dbReference type="ARBA" id="ARBA00022737"/>
    </source>
</evidence>
<dbReference type="AlphaFoldDB" id="X1JTT8"/>
<proteinExistence type="predicted"/>
<evidence type="ECO:0000313" key="2">
    <source>
        <dbReference type="EMBL" id="GAH97462.1"/>
    </source>
</evidence>
<comment type="caution">
    <text evidence="2">The sequence shown here is derived from an EMBL/GenBank/DDBJ whole genome shotgun (WGS) entry which is preliminary data.</text>
</comment>
<dbReference type="Gene3D" id="2.120.10.30">
    <property type="entry name" value="TolB, C-terminal domain"/>
    <property type="match status" value="1"/>
</dbReference>
<dbReference type="SUPFAM" id="SSF63829">
    <property type="entry name" value="Calcium-dependent phosphotriesterase"/>
    <property type="match status" value="1"/>
</dbReference>
<dbReference type="EMBL" id="BARU01045883">
    <property type="protein sequence ID" value="GAH97462.1"/>
    <property type="molecule type" value="Genomic_DNA"/>
</dbReference>
<gene>
    <name evidence="2" type="ORF">S03H2_69442</name>
</gene>
<feature type="non-terminal residue" evidence="2">
    <location>
        <position position="139"/>
    </location>
</feature>
<evidence type="ECO:0008006" key="3">
    <source>
        <dbReference type="Google" id="ProtNLM"/>
    </source>
</evidence>
<dbReference type="InterPro" id="IPR011042">
    <property type="entry name" value="6-blade_b-propeller_TolB-like"/>
</dbReference>
<dbReference type="PROSITE" id="PS51125">
    <property type="entry name" value="NHL"/>
    <property type="match status" value="1"/>
</dbReference>
<sequence length="139" mass="16187">ITIAKTKDNQKNEWKGKIDIENGIKVIKNPEEPLYGEIKFELEEDLSIGREDDENYLFYRVRGIALDSEENIYVLDKGNFRIQKFDKSGQCLQTIGRKGQGPGEFQAGHDFFIDAKDNIYVDDFRQIDRFNKQGQFIES</sequence>
<dbReference type="InterPro" id="IPR001258">
    <property type="entry name" value="NHL_repeat"/>
</dbReference>
<protein>
    <recommendedName>
        <fullName evidence="3">6-bladed beta-propeller</fullName>
    </recommendedName>
</protein>